<dbReference type="Proteomes" id="UP001169006">
    <property type="component" value="Unassembled WGS sequence"/>
</dbReference>
<accession>A0ABT8SVX3</accession>
<evidence type="ECO:0000256" key="4">
    <source>
        <dbReference type="ARBA" id="ARBA00023163"/>
    </source>
</evidence>
<keyword evidence="4" id="KW-0804">Transcription</keyword>
<evidence type="ECO:0000256" key="1">
    <source>
        <dbReference type="ARBA" id="ARBA00009437"/>
    </source>
</evidence>
<dbReference type="Gene3D" id="1.10.10.10">
    <property type="entry name" value="Winged helix-like DNA-binding domain superfamily/Winged helix DNA-binding domain"/>
    <property type="match status" value="1"/>
</dbReference>
<evidence type="ECO:0000256" key="2">
    <source>
        <dbReference type="ARBA" id="ARBA00023015"/>
    </source>
</evidence>
<dbReference type="Pfam" id="PF03466">
    <property type="entry name" value="LysR_substrate"/>
    <property type="match status" value="1"/>
</dbReference>
<dbReference type="RefSeq" id="WP_302076774.1">
    <property type="nucleotide sequence ID" value="NZ_JAUKWQ010000003.1"/>
</dbReference>
<reference evidence="6" key="2">
    <citation type="submission" date="2023-07" db="EMBL/GenBank/DDBJ databases">
        <authorList>
            <person name="Sun H."/>
        </authorList>
    </citation>
    <scope>NUCLEOTIDE SEQUENCE</scope>
    <source>
        <strain evidence="6">05753</strain>
    </source>
</reference>
<dbReference type="EMBL" id="JAUKWQ010000003">
    <property type="protein sequence ID" value="MDO1582599.1"/>
    <property type="molecule type" value="Genomic_DNA"/>
</dbReference>
<proteinExistence type="inferred from homology"/>
<dbReference type="SUPFAM" id="SSF53850">
    <property type="entry name" value="Periplasmic binding protein-like II"/>
    <property type="match status" value="1"/>
</dbReference>
<protein>
    <submittedName>
        <fullName evidence="6">LysR family transcriptional regulator</fullName>
    </submittedName>
</protein>
<dbReference type="SUPFAM" id="SSF46785">
    <property type="entry name" value="Winged helix' DNA-binding domain"/>
    <property type="match status" value="1"/>
</dbReference>
<dbReference type="PANTHER" id="PTHR30126">
    <property type="entry name" value="HTH-TYPE TRANSCRIPTIONAL REGULATOR"/>
    <property type="match status" value="1"/>
</dbReference>
<keyword evidence="2" id="KW-0805">Transcription regulation</keyword>
<keyword evidence="7" id="KW-1185">Reference proteome</keyword>
<dbReference type="PRINTS" id="PR00039">
    <property type="entry name" value="HTHLYSR"/>
</dbReference>
<dbReference type="Pfam" id="PF00126">
    <property type="entry name" value="HTH_1"/>
    <property type="match status" value="1"/>
</dbReference>
<dbReference type="Gene3D" id="3.40.190.290">
    <property type="match status" value="1"/>
</dbReference>
<keyword evidence="3" id="KW-0238">DNA-binding</keyword>
<evidence type="ECO:0000313" key="6">
    <source>
        <dbReference type="EMBL" id="MDO1582599.1"/>
    </source>
</evidence>
<name>A0ABT8SVX3_9HYPH</name>
<dbReference type="InterPro" id="IPR036390">
    <property type="entry name" value="WH_DNA-bd_sf"/>
</dbReference>
<dbReference type="CDD" id="cd05466">
    <property type="entry name" value="PBP2_LTTR_substrate"/>
    <property type="match status" value="1"/>
</dbReference>
<evidence type="ECO:0000259" key="5">
    <source>
        <dbReference type="PROSITE" id="PS50931"/>
    </source>
</evidence>
<gene>
    <name evidence="6" type="ORF">Q2T52_10905</name>
</gene>
<sequence length="287" mass="32121">MRHIHEIEVFIEVYKLGSFAAAASTLNATQPGISQCIKRLEADIGVRLFERRNNTIEPTSSGKRFFDHCILLLERHRSIIEEIRDQKLACKSLAIGVNAWMGRDIVASAIRDFSTRFPHTNLTVIEDASPQLAELVRRGELSMAIASTHALGDGQSVFVQTPGVLVTRSQRDLDISKDKIDLIVPSSLDPTRALIESYLDTGVLTVARQIKLDSLTAGLSLVRASNWTIIVPELVYQAERDKSSINLIRLKNPPEYKLSIIYAQDKFTTEMREFQGFLKRAILLSSS</sequence>
<dbReference type="InterPro" id="IPR036388">
    <property type="entry name" value="WH-like_DNA-bd_sf"/>
</dbReference>
<dbReference type="PANTHER" id="PTHR30126:SF40">
    <property type="entry name" value="HTH-TYPE TRANSCRIPTIONAL REGULATOR GLTR"/>
    <property type="match status" value="1"/>
</dbReference>
<reference evidence="6" key="1">
    <citation type="journal article" date="2015" name="Int. J. Syst. Evol. Microbiol.">
        <title>Rhizobium oryzicola sp. nov., potential plant-growth-promoting endophytic bacteria isolated from rice roots.</title>
        <authorList>
            <person name="Zhang X.X."/>
            <person name="Gao J.S."/>
            <person name="Cao Y.H."/>
            <person name="Sheirdil R.A."/>
            <person name="Wang X.C."/>
            <person name="Zhang L."/>
        </authorList>
    </citation>
    <scope>NUCLEOTIDE SEQUENCE</scope>
    <source>
        <strain evidence="6">05753</strain>
    </source>
</reference>
<comment type="similarity">
    <text evidence="1">Belongs to the LysR transcriptional regulatory family.</text>
</comment>
<dbReference type="InterPro" id="IPR000847">
    <property type="entry name" value="LysR_HTH_N"/>
</dbReference>
<dbReference type="InterPro" id="IPR005119">
    <property type="entry name" value="LysR_subst-bd"/>
</dbReference>
<evidence type="ECO:0000313" key="7">
    <source>
        <dbReference type="Proteomes" id="UP001169006"/>
    </source>
</evidence>
<comment type="caution">
    <text evidence="6">The sequence shown here is derived from an EMBL/GenBank/DDBJ whole genome shotgun (WGS) entry which is preliminary data.</text>
</comment>
<feature type="domain" description="HTH lysR-type" evidence="5">
    <location>
        <begin position="1"/>
        <end position="59"/>
    </location>
</feature>
<dbReference type="PROSITE" id="PS50931">
    <property type="entry name" value="HTH_LYSR"/>
    <property type="match status" value="1"/>
</dbReference>
<evidence type="ECO:0000256" key="3">
    <source>
        <dbReference type="ARBA" id="ARBA00023125"/>
    </source>
</evidence>
<organism evidence="6 7">
    <name type="scientific">Rhizobium oryzicola</name>
    <dbReference type="NCBI Taxonomy" id="1232668"/>
    <lineage>
        <taxon>Bacteria</taxon>
        <taxon>Pseudomonadati</taxon>
        <taxon>Pseudomonadota</taxon>
        <taxon>Alphaproteobacteria</taxon>
        <taxon>Hyphomicrobiales</taxon>
        <taxon>Rhizobiaceae</taxon>
        <taxon>Rhizobium/Agrobacterium group</taxon>
        <taxon>Rhizobium</taxon>
    </lineage>
</organism>